<reference evidence="1 2" key="1">
    <citation type="journal article" date="2009" name="Stand. Genomic Sci.">
        <title>Complete genome sequence of Stackebrandtia nassauensis type strain (LLR-40K-21).</title>
        <authorList>
            <person name="Munk C."/>
            <person name="Lapidus A."/>
            <person name="Copeland A."/>
            <person name="Jando M."/>
            <person name="Mayilraj S."/>
            <person name="Glavina Del Rio T."/>
            <person name="Nolan M."/>
            <person name="Chen F."/>
            <person name="Lucas S."/>
            <person name="Tice H."/>
            <person name="Cheng J.F."/>
            <person name="Han C."/>
            <person name="Detter J.C."/>
            <person name="Bruce D."/>
            <person name="Goodwin L."/>
            <person name="Chain P."/>
            <person name="Pitluck S."/>
            <person name="Goker M."/>
            <person name="Ovchinikova G."/>
            <person name="Pati A."/>
            <person name="Ivanova N."/>
            <person name="Mavromatis K."/>
            <person name="Chen A."/>
            <person name="Palaniappan K."/>
            <person name="Land M."/>
            <person name="Hauser L."/>
            <person name="Chang Y.J."/>
            <person name="Jeffries C.D."/>
            <person name="Bristow J."/>
            <person name="Eisen J.A."/>
            <person name="Markowitz V."/>
            <person name="Hugenholtz P."/>
            <person name="Kyrpides N.C."/>
            <person name="Klenk H.P."/>
        </authorList>
    </citation>
    <scope>NUCLEOTIDE SEQUENCE [LARGE SCALE GENOMIC DNA]</scope>
    <source>
        <strain evidence="2">DSM 44728 / CIP 108903 / NRRL B-16338 / NBRC 102104 / LLR-40K-21</strain>
    </source>
</reference>
<dbReference type="Gene3D" id="3.90.1170.40">
    <property type="entry name" value="Molybdopterin biosynthesis MoaE subunit"/>
    <property type="match status" value="1"/>
</dbReference>
<dbReference type="InterPro" id="IPR016155">
    <property type="entry name" value="Mopterin_synth/thiamin_S_b"/>
</dbReference>
<evidence type="ECO:0000313" key="2">
    <source>
        <dbReference type="Proteomes" id="UP000000844"/>
    </source>
</evidence>
<dbReference type="CDD" id="cd00756">
    <property type="entry name" value="MoaE"/>
    <property type="match status" value="1"/>
</dbReference>
<dbReference type="InterPro" id="IPR003448">
    <property type="entry name" value="Mopterin_biosynth_MoaE"/>
</dbReference>
<dbReference type="InterPro" id="IPR003749">
    <property type="entry name" value="ThiS/MoaD-like"/>
</dbReference>
<gene>
    <name evidence="1" type="ordered locus">Snas_3301</name>
</gene>
<dbReference type="Gene3D" id="3.10.20.30">
    <property type="match status" value="1"/>
</dbReference>
<dbReference type="Pfam" id="PF02391">
    <property type="entry name" value="MoaE"/>
    <property type="match status" value="1"/>
</dbReference>
<dbReference type="Pfam" id="PF02597">
    <property type="entry name" value="ThiS"/>
    <property type="match status" value="1"/>
</dbReference>
<dbReference type="PANTHER" id="PTHR23404">
    <property type="entry name" value="MOLYBDOPTERIN SYNTHASE RELATED"/>
    <property type="match status" value="1"/>
</dbReference>
<name>D3PUF6_STANL</name>
<dbReference type="STRING" id="446470.Snas_3301"/>
<keyword evidence="2" id="KW-1185">Reference proteome</keyword>
<dbReference type="AlphaFoldDB" id="D3PUF6"/>
<protein>
    <submittedName>
        <fullName evidence="1">Molybdopterin biosynthesis MoaE protein</fullName>
    </submittedName>
</protein>
<dbReference type="EMBL" id="CP001778">
    <property type="protein sequence ID" value="ADD42969.1"/>
    <property type="molecule type" value="Genomic_DNA"/>
</dbReference>
<dbReference type="CDD" id="cd00754">
    <property type="entry name" value="Ubl_MoaD"/>
    <property type="match status" value="1"/>
</dbReference>
<dbReference type="KEGG" id="sna:Snas_3301"/>
<dbReference type="eggNOG" id="COG1977">
    <property type="taxonomic scope" value="Bacteria"/>
</dbReference>
<sequence length="227" mass="25170">MKINVFYFGYIRERITHRRSEELDIPDDTTMRGLFETLCANYPGLDKLTAHMRIALNENLSCPEERLSNGDEVALIPPVAGGSDRYCRVTDEQLDLNEIVDAVSGPSRGGIVTFIGKVRDNSDGKKVTAIEYEAYRSMAISSLTDIITRCEAVAEDVRVAVAHRTGILDVGETVVIIAAAGPHRAEAFQAARSCAELMKWETTIWRKEIRPDGEEWIGVPCDLDIPA</sequence>
<dbReference type="OrthoDB" id="9794429at2"/>
<dbReference type="HOGENOM" id="CLU_069141_1_0_11"/>
<proteinExistence type="predicted"/>
<dbReference type="GO" id="GO:0006777">
    <property type="term" value="P:Mo-molybdopterin cofactor biosynthetic process"/>
    <property type="evidence" value="ECO:0007669"/>
    <property type="project" value="InterPro"/>
</dbReference>
<accession>D3PUF6</accession>
<organism evidence="1 2">
    <name type="scientific">Stackebrandtia nassauensis (strain DSM 44728 / CIP 108903 / NRRL B-16338 / NBRC 102104 / LLR-40K-21)</name>
    <dbReference type="NCBI Taxonomy" id="446470"/>
    <lineage>
        <taxon>Bacteria</taxon>
        <taxon>Bacillati</taxon>
        <taxon>Actinomycetota</taxon>
        <taxon>Actinomycetes</taxon>
        <taxon>Glycomycetales</taxon>
        <taxon>Glycomycetaceae</taxon>
        <taxon>Stackebrandtia</taxon>
    </lineage>
</organism>
<dbReference type="SUPFAM" id="SSF54285">
    <property type="entry name" value="MoaD/ThiS"/>
    <property type="match status" value="1"/>
</dbReference>
<dbReference type="Proteomes" id="UP000000844">
    <property type="component" value="Chromosome"/>
</dbReference>
<evidence type="ECO:0000313" key="1">
    <source>
        <dbReference type="EMBL" id="ADD42969.1"/>
    </source>
</evidence>
<dbReference type="RefSeq" id="WP_013018540.1">
    <property type="nucleotide sequence ID" value="NC_013947.1"/>
</dbReference>
<dbReference type="SUPFAM" id="SSF54690">
    <property type="entry name" value="Molybdopterin synthase subunit MoaE"/>
    <property type="match status" value="1"/>
</dbReference>
<dbReference type="eggNOG" id="COG0314">
    <property type="taxonomic scope" value="Bacteria"/>
</dbReference>
<dbReference type="InterPro" id="IPR036563">
    <property type="entry name" value="MoaE_sf"/>
</dbReference>
<dbReference type="InterPro" id="IPR012675">
    <property type="entry name" value="Beta-grasp_dom_sf"/>
</dbReference>